<comment type="caution">
    <text evidence="3">The sequence shown here is derived from an EMBL/GenBank/DDBJ whole genome shotgun (WGS) entry which is preliminary data.</text>
</comment>
<evidence type="ECO:0000313" key="4">
    <source>
        <dbReference type="Proteomes" id="UP000541425"/>
    </source>
</evidence>
<keyword evidence="2" id="KW-1133">Transmembrane helix</keyword>
<evidence type="ECO:0000256" key="2">
    <source>
        <dbReference type="SAM" id="Phobius"/>
    </source>
</evidence>
<dbReference type="RefSeq" id="WP_183695011.1">
    <property type="nucleotide sequence ID" value="NZ_JACICA010000002.1"/>
</dbReference>
<feature type="coiled-coil region" evidence="1">
    <location>
        <begin position="202"/>
        <end position="289"/>
    </location>
</feature>
<keyword evidence="1" id="KW-0175">Coiled coil</keyword>
<keyword evidence="2" id="KW-0472">Membrane</keyword>
<proteinExistence type="predicted"/>
<dbReference type="GO" id="GO:0005886">
    <property type="term" value="C:plasma membrane"/>
    <property type="evidence" value="ECO:0007669"/>
    <property type="project" value="TreeGrafter"/>
</dbReference>
<dbReference type="GO" id="GO:0004713">
    <property type="term" value="F:protein tyrosine kinase activity"/>
    <property type="evidence" value="ECO:0007669"/>
    <property type="project" value="TreeGrafter"/>
</dbReference>
<dbReference type="InterPro" id="IPR050445">
    <property type="entry name" value="Bact_polysacc_biosynth/exp"/>
</dbReference>
<feature type="transmembrane region" description="Helical" evidence="2">
    <location>
        <begin position="315"/>
        <end position="337"/>
    </location>
</feature>
<dbReference type="PANTHER" id="PTHR32309:SF13">
    <property type="entry name" value="FERRIC ENTEROBACTIN TRANSPORT PROTEIN FEPE"/>
    <property type="match status" value="1"/>
</dbReference>
<reference evidence="3 4" key="1">
    <citation type="submission" date="2020-08" db="EMBL/GenBank/DDBJ databases">
        <title>Genomic Encyclopedia of Type Strains, Phase IV (KMG-IV): sequencing the most valuable type-strain genomes for metagenomic binning, comparative biology and taxonomic classification.</title>
        <authorList>
            <person name="Goeker M."/>
        </authorList>
    </citation>
    <scope>NUCLEOTIDE SEQUENCE [LARGE SCALE GENOMIC DNA]</scope>
    <source>
        <strain evidence="3 4">DSM 22548</strain>
    </source>
</reference>
<dbReference type="AlphaFoldDB" id="A0A7W5UDX0"/>
<organism evidence="3 4">
    <name type="scientific">Alloprevotella rava</name>
    <dbReference type="NCBI Taxonomy" id="671218"/>
    <lineage>
        <taxon>Bacteria</taxon>
        <taxon>Pseudomonadati</taxon>
        <taxon>Bacteroidota</taxon>
        <taxon>Bacteroidia</taxon>
        <taxon>Bacteroidales</taxon>
        <taxon>Prevotellaceae</taxon>
        <taxon>Alloprevotella</taxon>
    </lineage>
</organism>
<dbReference type="EMBL" id="JACICA010000002">
    <property type="protein sequence ID" value="MBB3702273.1"/>
    <property type="molecule type" value="Genomic_DNA"/>
</dbReference>
<keyword evidence="2" id="KW-0812">Transmembrane</keyword>
<evidence type="ECO:0000256" key="1">
    <source>
        <dbReference type="SAM" id="Coils"/>
    </source>
</evidence>
<name>A0A7W5UDX0_9BACT</name>
<gene>
    <name evidence="3" type="ORF">FHS60_000726</name>
</gene>
<sequence length="350" mass="39359">MSEENKFNFEYICKKIITDRISLVVFLLLGLLVGIFVATQTPQYYTAQTLLAPEQTGKSSLSESVENTLKDLEVDFNTNIGADGVYPALYPDIFSTKSFIVELFSVPVTLETGITKTYYRHLVEDTKLGLAAQAKRSIMKLFPKKKAATSGEDKLDPFRLTDEQEDMVELIQGSVACIYNRRAGIICITAVDQDPHVAASLVDTLQNRLKRFVADYKTQKERIALSNAQKALDESRAEYEKAKKRYTAFADANQDVTLQTIGTQLATLENELQIAYQHYEKRQKQLQKSRADVQYADPVFVQLSSPTIPNHPSGISPLTIVLIWVLLFVVLDGLWVVGIKERVSFTKSQN</sequence>
<accession>A0A7W5UDX0</accession>
<dbReference type="Proteomes" id="UP000541425">
    <property type="component" value="Unassembled WGS sequence"/>
</dbReference>
<feature type="transmembrane region" description="Helical" evidence="2">
    <location>
        <begin position="21"/>
        <end position="39"/>
    </location>
</feature>
<evidence type="ECO:0000313" key="3">
    <source>
        <dbReference type="EMBL" id="MBB3702273.1"/>
    </source>
</evidence>
<dbReference type="PANTHER" id="PTHR32309">
    <property type="entry name" value="TYROSINE-PROTEIN KINASE"/>
    <property type="match status" value="1"/>
</dbReference>
<protein>
    <submittedName>
        <fullName evidence="3">Uncharacterized protein involved in exopolysaccharide biosynthesis</fullName>
    </submittedName>
</protein>